<dbReference type="EMBL" id="RJTX01000001">
    <property type="protein sequence ID" value="ROI00682.1"/>
    <property type="molecule type" value="Genomic_DNA"/>
</dbReference>
<feature type="signal peptide" evidence="2">
    <location>
        <begin position="1"/>
        <end position="24"/>
    </location>
</feature>
<accession>A0A3N0W6K2</accession>
<protein>
    <submittedName>
        <fullName evidence="3">Uncharacterized protein</fullName>
    </submittedName>
</protein>
<dbReference type="RefSeq" id="WP_123262374.1">
    <property type="nucleotide sequence ID" value="NZ_RJTX01000001.1"/>
</dbReference>
<evidence type="ECO:0000313" key="3">
    <source>
        <dbReference type="EMBL" id="ROI00682.1"/>
    </source>
</evidence>
<dbReference type="Proteomes" id="UP000269375">
    <property type="component" value="Unassembled WGS sequence"/>
</dbReference>
<dbReference type="PROSITE" id="PS51257">
    <property type="entry name" value="PROKAR_LIPOPROTEIN"/>
    <property type="match status" value="1"/>
</dbReference>
<dbReference type="OrthoDB" id="5526158at2"/>
<feature type="chain" id="PRO_5018008877" evidence="2">
    <location>
        <begin position="25"/>
        <end position="144"/>
    </location>
</feature>
<comment type="caution">
    <text evidence="3">The sequence shown here is derived from an EMBL/GenBank/DDBJ whole genome shotgun (WGS) entry which is preliminary data.</text>
</comment>
<feature type="compositionally biased region" description="Basic and acidic residues" evidence="1">
    <location>
        <begin position="32"/>
        <end position="48"/>
    </location>
</feature>
<reference evidence="3 4" key="1">
    <citation type="submission" date="2018-11" db="EMBL/GenBank/DDBJ databases">
        <title>Proposal to divide the Flavobacteriaceae and reorganize its genera based on Amino Acid Identity values calculated from whole genome sequences.</title>
        <authorList>
            <person name="Nicholson A.C."/>
            <person name="Gulvik C.A."/>
            <person name="Whitney A.M."/>
            <person name="Humrighouse B.W."/>
            <person name="Bell M."/>
            <person name="Holmes B."/>
            <person name="Steigerwalt A."/>
            <person name="Villarma A."/>
            <person name="Sheth M."/>
            <person name="Batra D."/>
            <person name="Pryor J."/>
            <person name="Bernardet J.-F."/>
            <person name="Hugo C."/>
            <person name="Kampfer P."/>
            <person name="Newman J."/>
            <person name="Mcquiston J.R."/>
        </authorList>
    </citation>
    <scope>NUCLEOTIDE SEQUENCE [LARGE SCALE GENOMIC DNA]</scope>
    <source>
        <strain evidence="3 4">DSM 15235</strain>
    </source>
</reference>
<sequence>MKKAFLYIPVIAFAIVSCKSTNTADPNTLPKDISERPADENSQKYDNNQLEKIKAGIDSEIAKEKCTDPSEWAFSPIGSKACGGPVTYIAYPKKLEASILPKIQEYTSKMAEYNKKYNITSDCMMANEPTSIRCEDEKAVLVYP</sequence>
<evidence type="ECO:0000256" key="2">
    <source>
        <dbReference type="SAM" id="SignalP"/>
    </source>
</evidence>
<dbReference type="AlphaFoldDB" id="A0A3N0W6K2"/>
<proteinExistence type="predicted"/>
<keyword evidence="2" id="KW-0732">Signal</keyword>
<name>A0A3N0W6K2_9FLAO</name>
<feature type="region of interest" description="Disordered" evidence="1">
    <location>
        <begin position="26"/>
        <end position="48"/>
    </location>
</feature>
<organism evidence="3 4">
    <name type="scientific">Chryseobacterium daecheongense</name>
    <dbReference type="NCBI Taxonomy" id="192389"/>
    <lineage>
        <taxon>Bacteria</taxon>
        <taxon>Pseudomonadati</taxon>
        <taxon>Bacteroidota</taxon>
        <taxon>Flavobacteriia</taxon>
        <taxon>Flavobacteriales</taxon>
        <taxon>Weeksellaceae</taxon>
        <taxon>Chryseobacterium group</taxon>
        <taxon>Chryseobacterium</taxon>
    </lineage>
</organism>
<evidence type="ECO:0000256" key="1">
    <source>
        <dbReference type="SAM" id="MobiDB-lite"/>
    </source>
</evidence>
<evidence type="ECO:0000313" key="4">
    <source>
        <dbReference type="Proteomes" id="UP000269375"/>
    </source>
</evidence>
<gene>
    <name evidence="3" type="ORF">EGI05_07345</name>
</gene>